<feature type="compositionally biased region" description="Low complexity" evidence="1">
    <location>
        <begin position="245"/>
        <end position="255"/>
    </location>
</feature>
<feature type="region of interest" description="Disordered" evidence="1">
    <location>
        <begin position="538"/>
        <end position="644"/>
    </location>
</feature>
<feature type="compositionally biased region" description="Pro residues" evidence="1">
    <location>
        <begin position="278"/>
        <end position="295"/>
    </location>
</feature>
<feature type="region of interest" description="Disordered" evidence="1">
    <location>
        <begin position="1"/>
        <end position="433"/>
    </location>
</feature>
<organism evidence="2 3">
    <name type="scientific">Cystoisospora suis</name>
    <dbReference type="NCBI Taxonomy" id="483139"/>
    <lineage>
        <taxon>Eukaryota</taxon>
        <taxon>Sar</taxon>
        <taxon>Alveolata</taxon>
        <taxon>Apicomplexa</taxon>
        <taxon>Conoidasida</taxon>
        <taxon>Coccidia</taxon>
        <taxon>Eucoccidiorida</taxon>
        <taxon>Eimeriorina</taxon>
        <taxon>Sarcocystidae</taxon>
        <taxon>Cystoisospora</taxon>
    </lineage>
</organism>
<feature type="compositionally biased region" description="Basic and acidic residues" evidence="1">
    <location>
        <begin position="718"/>
        <end position="737"/>
    </location>
</feature>
<feature type="compositionally biased region" description="Polar residues" evidence="1">
    <location>
        <begin position="333"/>
        <end position="347"/>
    </location>
</feature>
<feature type="region of interest" description="Disordered" evidence="1">
    <location>
        <begin position="778"/>
        <end position="823"/>
    </location>
</feature>
<keyword evidence="3" id="KW-1185">Reference proteome</keyword>
<feature type="compositionally biased region" description="Pro residues" evidence="1">
    <location>
        <begin position="157"/>
        <end position="177"/>
    </location>
</feature>
<proteinExistence type="predicted"/>
<dbReference type="PRINTS" id="PR01217">
    <property type="entry name" value="PRICHEXTENSN"/>
</dbReference>
<feature type="region of interest" description="Disordered" evidence="1">
    <location>
        <begin position="483"/>
        <end position="519"/>
    </location>
</feature>
<protein>
    <submittedName>
        <fullName evidence="2">Uncharacterized protein</fullName>
    </submittedName>
</protein>
<feature type="non-terminal residue" evidence="2">
    <location>
        <position position="1"/>
    </location>
</feature>
<dbReference type="RefSeq" id="XP_067924504.1">
    <property type="nucleotide sequence ID" value="XM_068063524.1"/>
</dbReference>
<reference evidence="2 3" key="1">
    <citation type="journal article" date="2017" name="Int. J. Parasitol.">
        <title>The genome of the protozoan parasite Cystoisospora suis and a reverse vaccinology approach to identify vaccine candidates.</title>
        <authorList>
            <person name="Palmieri N."/>
            <person name="Shrestha A."/>
            <person name="Ruttkowski B."/>
            <person name="Beck T."/>
            <person name="Vogl C."/>
            <person name="Tomley F."/>
            <person name="Blake D.P."/>
            <person name="Joachim A."/>
        </authorList>
    </citation>
    <scope>NUCLEOTIDE SEQUENCE [LARGE SCALE GENOMIC DNA]</scope>
    <source>
        <strain evidence="2 3">Wien I</strain>
    </source>
</reference>
<feature type="compositionally biased region" description="Pro residues" evidence="1">
    <location>
        <begin position="1"/>
        <end position="66"/>
    </location>
</feature>
<feature type="compositionally biased region" description="Low complexity" evidence="1">
    <location>
        <begin position="483"/>
        <end position="499"/>
    </location>
</feature>
<evidence type="ECO:0000313" key="3">
    <source>
        <dbReference type="Proteomes" id="UP000221165"/>
    </source>
</evidence>
<evidence type="ECO:0000313" key="2">
    <source>
        <dbReference type="EMBL" id="PHJ22827.1"/>
    </source>
</evidence>
<feature type="compositionally biased region" description="Pro residues" evidence="1">
    <location>
        <begin position="678"/>
        <end position="690"/>
    </location>
</feature>
<comment type="caution">
    <text evidence="2">The sequence shown here is derived from an EMBL/GenBank/DDBJ whole genome shotgun (WGS) entry which is preliminary data.</text>
</comment>
<feature type="compositionally biased region" description="Basic and acidic residues" evidence="1">
    <location>
        <begin position="299"/>
        <end position="309"/>
    </location>
</feature>
<dbReference type="GeneID" id="94426735"/>
<dbReference type="EMBL" id="MIGC01001457">
    <property type="protein sequence ID" value="PHJ22827.1"/>
    <property type="molecule type" value="Genomic_DNA"/>
</dbReference>
<feature type="compositionally biased region" description="Basic and acidic residues" evidence="1">
    <location>
        <begin position="382"/>
        <end position="397"/>
    </location>
</feature>
<feature type="compositionally biased region" description="Basic and acidic residues" evidence="1">
    <location>
        <begin position="587"/>
        <end position="599"/>
    </location>
</feature>
<feature type="region of interest" description="Disordered" evidence="1">
    <location>
        <begin position="666"/>
        <end position="765"/>
    </location>
</feature>
<feature type="compositionally biased region" description="Basic and acidic residues" evidence="1">
    <location>
        <begin position="807"/>
        <end position="823"/>
    </location>
</feature>
<name>A0A2C6L196_9APIC</name>
<dbReference type="AlphaFoldDB" id="A0A2C6L196"/>
<feature type="compositionally biased region" description="Low complexity" evidence="1">
    <location>
        <begin position="398"/>
        <end position="412"/>
    </location>
</feature>
<gene>
    <name evidence="2" type="ORF">CSUI_003326</name>
</gene>
<sequence>YPPSPPPPSYPPPPPSEPPPPPYPPSPPPPSYPPPSPYPPSPPSPSYPPPSPYPLSPPPPSSPPSSSPSSDAPSPYSPPPPPAPSQPPPPTYPPSPPPSSYPAPSPYSAMPPPSDPPPPTNSPPTPPPSDPPPPPSSPRAPPSYPPQSPYPDSVRPPSDPSAPPYSAPAPPYPPVRAPHPDRTSPGNVPLPPPYHNPFLSDRPPQVREYSLPPYYTSTQPGASQAAPDPPEILLTLTTTRPPVEPSQSSASQEPEFVPPGAAARNPAGQGPRGVRRSPTPPAEPFYDYPLPPPGGAPIDPDRSPPDRNTRPPPETRVPPDEYEPSHVSGKQGPLQSGAENPAGTSQLAPPGYTPFIAPTSYYERRPPAYGLQRESPGSEIQLGKKPDLGPETLDRLASRQQLSPRLPLSPRTRPTDTAADIALRSSGRKARLESGIPTALRADFPQDSFGVPPEVLGTDRCRDCLRPEDLEVLDDSESFLIESESEPLPLELPEPWQRPALPPVPTPLVPRQPGQMTASSVLENPRAAPFDESPLVLPELRQGARGRSSAETLPESRLLELPPYPTEPQRPLGQLPPGQIPRVNALRPERVAGEAKREPIPPSPLLEASVAVAPAARGAGAAQRPEELGPANQDSRVPVESRAPDLLLQQDLQRSRIADFSLPVLVEETETRVEPPVRPRIPQPAVPAPPASDEILGGRPGGVPRSYTSEEATPRFPTRSDRRGPPLDTTETERYSLPREMPAAVVAQREPPPAPMAGEAKGTPIATSRVPVLTAMPAESTARVAGPVERSIPVSRASASDPVPLERTQKLDREPLVRGPDSERFQVVTRPAGLAADPTVVRVSRKPAAASTYLGARALPPPSPTAYFSERASSIPKQTLLDRAEALSTEGRKVSDGLWPRSRTVESVTVLDSKEPQDQLRYPRGSPLALARIAESPVILEKKENTFELQPAARLAGFAPAKSNGVPSAAAIKTEVINSRESVPSTHPKVVVRYSGSPTVATRKTIDTLATYEGPIATESGPLSLARPSTGLTEKYELPLSERLFIEESPVRVPRLQFFGSGFESMVSKDSDIHAVPEGWVLPASPARVTSHFGRTLEPSFTSSTDVARVSILGGSPQKKKKSRRWH</sequence>
<feature type="compositionally biased region" description="Low complexity" evidence="1">
    <location>
        <begin position="608"/>
        <end position="623"/>
    </location>
</feature>
<feature type="compositionally biased region" description="Pro residues" evidence="1">
    <location>
        <begin position="500"/>
        <end position="510"/>
    </location>
</feature>
<dbReference type="VEuPathDB" id="ToxoDB:CSUI_003326"/>
<accession>A0A2C6L196</accession>
<evidence type="ECO:0000256" key="1">
    <source>
        <dbReference type="SAM" id="MobiDB-lite"/>
    </source>
</evidence>
<dbReference type="Proteomes" id="UP000221165">
    <property type="component" value="Unassembled WGS sequence"/>
</dbReference>
<feature type="compositionally biased region" description="Pro residues" evidence="1">
    <location>
        <begin position="75"/>
        <end position="149"/>
    </location>
</feature>
<feature type="compositionally biased region" description="Low complexity" evidence="1">
    <location>
        <begin position="569"/>
        <end position="582"/>
    </location>
</feature>